<dbReference type="STRING" id="52441.SAMN05216302_101421"/>
<dbReference type="RefSeq" id="WP_211753406.1">
    <property type="nucleotide sequence ID" value="NZ_FOSP01000014.1"/>
</dbReference>
<dbReference type="PANTHER" id="PTHR13887">
    <property type="entry name" value="GLUTATHIONE S-TRANSFERASE KAPPA"/>
    <property type="match status" value="1"/>
</dbReference>
<dbReference type="Gene3D" id="1.10.472.60">
    <property type="entry name" value="putative protein disulfide isomerase domain"/>
    <property type="match status" value="1"/>
</dbReference>
<name>A0A1I4C0U9_9PROT</name>
<gene>
    <name evidence="1" type="ORF">SAMN05216302_101421</name>
</gene>
<dbReference type="SUPFAM" id="SSF52833">
    <property type="entry name" value="Thioredoxin-like"/>
    <property type="match status" value="1"/>
</dbReference>
<reference evidence="2" key="1">
    <citation type="submission" date="2016-10" db="EMBL/GenBank/DDBJ databases">
        <authorList>
            <person name="Varghese N."/>
            <person name="Submissions S."/>
        </authorList>
    </citation>
    <scope>NUCLEOTIDE SEQUENCE [LARGE SCALE GENOMIC DNA]</scope>
    <source>
        <strain evidence="2">Nm69</strain>
    </source>
</reference>
<dbReference type="CDD" id="cd03025">
    <property type="entry name" value="DsbA_FrnE_like"/>
    <property type="match status" value="1"/>
</dbReference>
<dbReference type="Pfam" id="PF13743">
    <property type="entry name" value="Thioredoxin_5"/>
    <property type="match status" value="1"/>
</dbReference>
<evidence type="ECO:0000313" key="1">
    <source>
        <dbReference type="EMBL" id="SFK74037.1"/>
    </source>
</evidence>
<accession>A0A1I4C0U9</accession>
<dbReference type="EMBL" id="FOSP01000014">
    <property type="protein sequence ID" value="SFK74037.1"/>
    <property type="molecule type" value="Genomic_DNA"/>
</dbReference>
<sequence length="216" mass="24649">MPEFPISAHTSPRLFYIYDPMCSWCYAFVKSWHALRLVLPAEVQVIYIVGGLAPDTEEPMPETMRIMIQHTWQKIEKMVPGVQFNHDFWVCNTPRRSTYLACRAILAAKKQRGIAGLIDMLCAIQTAYYQKAQNPSLPETLTVCASEIGLDVTLFETDLVSEGINNTLTQEIQVARKLNAFSFPTLCLKLDEKIHPIKVEYLDHQKMLNEINTVIT</sequence>
<dbReference type="Proteomes" id="UP000199533">
    <property type="component" value="Unassembled WGS sequence"/>
</dbReference>
<dbReference type="PANTHER" id="PTHR13887:SF54">
    <property type="entry name" value="DSBA FAMILY PROTEIN"/>
    <property type="match status" value="1"/>
</dbReference>
<dbReference type="AlphaFoldDB" id="A0A1I4C0U9"/>
<proteinExistence type="predicted"/>
<protein>
    <recommendedName>
        <fullName evidence="3">DSBA-like thioredoxin domain-containing protein</fullName>
    </recommendedName>
</protein>
<organism evidence="1 2">
    <name type="scientific">Nitrosomonas aestuarii</name>
    <dbReference type="NCBI Taxonomy" id="52441"/>
    <lineage>
        <taxon>Bacteria</taxon>
        <taxon>Pseudomonadati</taxon>
        <taxon>Pseudomonadota</taxon>
        <taxon>Betaproteobacteria</taxon>
        <taxon>Nitrosomonadales</taxon>
        <taxon>Nitrosomonadaceae</taxon>
        <taxon>Nitrosomonas</taxon>
    </lineage>
</organism>
<evidence type="ECO:0000313" key="2">
    <source>
        <dbReference type="Proteomes" id="UP000199533"/>
    </source>
</evidence>
<dbReference type="InterPro" id="IPR036249">
    <property type="entry name" value="Thioredoxin-like_sf"/>
</dbReference>
<keyword evidence="2" id="KW-1185">Reference proteome</keyword>
<evidence type="ECO:0008006" key="3">
    <source>
        <dbReference type="Google" id="ProtNLM"/>
    </source>
</evidence>
<dbReference type="Gene3D" id="3.40.30.10">
    <property type="entry name" value="Glutaredoxin"/>
    <property type="match status" value="1"/>
</dbReference>